<dbReference type="PROSITE" id="PS50887">
    <property type="entry name" value="GGDEF"/>
    <property type="match status" value="1"/>
</dbReference>
<dbReference type="Proteomes" id="UP000610760">
    <property type="component" value="Unassembled WGS sequence"/>
</dbReference>
<feature type="modified residue" description="4-aspartylphosphate" evidence="3">
    <location>
        <position position="61"/>
    </location>
</feature>
<evidence type="ECO:0000256" key="3">
    <source>
        <dbReference type="PROSITE-ProRule" id="PRU00169"/>
    </source>
</evidence>
<evidence type="ECO:0000259" key="6">
    <source>
        <dbReference type="PROSITE" id="PS51832"/>
    </source>
</evidence>
<dbReference type="GO" id="GO:0000160">
    <property type="term" value="P:phosphorelay signal transduction system"/>
    <property type="evidence" value="ECO:0007669"/>
    <property type="project" value="InterPro"/>
</dbReference>
<dbReference type="PANTHER" id="PTHR45228">
    <property type="entry name" value="CYCLIC DI-GMP PHOSPHODIESTERASE TM_0186-RELATED"/>
    <property type="match status" value="1"/>
</dbReference>
<dbReference type="RefSeq" id="WP_249295228.1">
    <property type="nucleotide sequence ID" value="NZ_JACRSV010000002.1"/>
</dbReference>
<dbReference type="InterPro" id="IPR003607">
    <property type="entry name" value="HD/PDEase_dom"/>
</dbReference>
<evidence type="ECO:0000313" key="8">
    <source>
        <dbReference type="Proteomes" id="UP000610760"/>
    </source>
</evidence>
<dbReference type="CDD" id="cd00077">
    <property type="entry name" value="HDc"/>
    <property type="match status" value="1"/>
</dbReference>
<dbReference type="InterPro" id="IPR037522">
    <property type="entry name" value="HD_GYP_dom"/>
</dbReference>
<proteinExistence type="predicted"/>
<comment type="caution">
    <text evidence="7">The sequence shown here is derived from an EMBL/GenBank/DDBJ whole genome shotgun (WGS) entry which is preliminary data.</text>
</comment>
<dbReference type="PROSITE" id="PS51832">
    <property type="entry name" value="HD_GYP"/>
    <property type="match status" value="1"/>
</dbReference>
<comment type="function">
    <text evidence="2">May play the central regulatory role in sporulation. It may be an element of the effector pathway responsible for the activation of sporulation genes in response to nutritional stress. Spo0A may act in concert with spo0H (a sigma factor) to control the expression of some genes that are critical to the sporulation process.</text>
</comment>
<dbReference type="CDD" id="cd01949">
    <property type="entry name" value="GGDEF"/>
    <property type="match status" value="1"/>
</dbReference>
<reference evidence="7" key="1">
    <citation type="submission" date="2020-08" db="EMBL/GenBank/DDBJ databases">
        <title>Genome public.</title>
        <authorList>
            <person name="Liu C."/>
            <person name="Sun Q."/>
        </authorList>
    </citation>
    <scope>NUCLEOTIDE SEQUENCE</scope>
    <source>
        <strain evidence="7">NSJ-33</strain>
    </source>
</reference>
<dbReference type="PROSITE" id="PS50110">
    <property type="entry name" value="RESPONSE_REGULATORY"/>
    <property type="match status" value="1"/>
</dbReference>
<dbReference type="InterPro" id="IPR000160">
    <property type="entry name" value="GGDEF_dom"/>
</dbReference>
<accession>A0A926E634</accession>
<evidence type="ECO:0000259" key="5">
    <source>
        <dbReference type="PROSITE" id="PS50887"/>
    </source>
</evidence>
<dbReference type="Pfam" id="PF00990">
    <property type="entry name" value="GGDEF"/>
    <property type="match status" value="1"/>
</dbReference>
<dbReference type="SUPFAM" id="SSF52172">
    <property type="entry name" value="CheY-like"/>
    <property type="match status" value="1"/>
</dbReference>
<gene>
    <name evidence="7" type="ORF">H8710_09275</name>
</gene>
<dbReference type="Gene3D" id="3.40.50.2300">
    <property type="match status" value="1"/>
</dbReference>
<dbReference type="Gene3D" id="1.10.3210.10">
    <property type="entry name" value="Hypothetical protein af1432"/>
    <property type="match status" value="1"/>
</dbReference>
<feature type="domain" description="GGDEF" evidence="5">
    <location>
        <begin position="549"/>
        <end position="675"/>
    </location>
</feature>
<dbReference type="Pfam" id="PF00072">
    <property type="entry name" value="Response_reg"/>
    <property type="match status" value="1"/>
</dbReference>
<dbReference type="InterPro" id="IPR029787">
    <property type="entry name" value="Nucleotide_cyclase"/>
</dbReference>
<dbReference type="InterPro" id="IPR043128">
    <property type="entry name" value="Rev_trsase/Diguanyl_cyclase"/>
</dbReference>
<keyword evidence="3" id="KW-0597">Phosphoprotein</keyword>
<dbReference type="AlphaFoldDB" id="A0A926E634"/>
<dbReference type="SMART" id="SM00267">
    <property type="entry name" value="GGDEF"/>
    <property type="match status" value="1"/>
</dbReference>
<sequence>MTDKEKCHKQKILIADDSEMNRFILAAMLEEEYTVIEAKNGLEAVAALQDMEAGVDLVLLDIVAPEMNGFQVLTAVKQHRWGEQVPIIVIWAENSPVCVERAYELGASDYIRRPFEAEAVRRRVADTLRLRAKQKQLVQLIADQIYEKEKTSNLMVGILSHIVELQYGESDLHLMHIQTITEMLLKRLVEKTDRYALSQADISIISAASVLHDIGKISVPGEILNKPGKLTPEEFEQIKSHAAAGARLLRRLPLYQDEPLIQTACEICHWHHERYDGGGYPDGLIGEKIPIAAQAAAIADVYVALIGERVYKKAFSHETALRMIQNGECGQFNPLLLECLNDISGTLRQEWKVDLLGREFRWKLENTVAELLRDNGLSASKRIIRLMEEERDKKRFFDSLTKEVQFEYTVTPSMICFSDWGAAYLGLDKVVMDPAGNKLFRDLLGEENLHQLSRAVRQTAPQHPDVQHNCQIRMKGELRWCRVICRTLWSKEEPSQFLGAIGKLLDINEEYTKMLQWQYRASCDMLTGLLNKAAVREKVQQRLLQYPDQRFVMLMADVDRFKEINDTRGHTFGDRVLKYIAKRLKQRIRGSDIAARAGGDEFLIFVQYDENPDAIVKRVFADLPREYEGHPVSVSMGAVTTIGAGRQYEVLFHRADQALYAAKNAGRGRFCFYDDSMRGLLSPRAGADRKRAFICAEAEEEDEQ</sequence>
<evidence type="ECO:0000256" key="1">
    <source>
        <dbReference type="ARBA" id="ARBA00018672"/>
    </source>
</evidence>
<dbReference type="InterPro" id="IPR001789">
    <property type="entry name" value="Sig_transdc_resp-reg_receiver"/>
</dbReference>
<dbReference type="EMBL" id="JACRSV010000002">
    <property type="protein sequence ID" value="MBC8560253.1"/>
    <property type="molecule type" value="Genomic_DNA"/>
</dbReference>
<name>A0A926E634_9FIRM</name>
<evidence type="ECO:0000259" key="4">
    <source>
        <dbReference type="PROSITE" id="PS50110"/>
    </source>
</evidence>
<organism evidence="7 8">
    <name type="scientific">Fumia xinanensis</name>
    <dbReference type="NCBI Taxonomy" id="2763659"/>
    <lineage>
        <taxon>Bacteria</taxon>
        <taxon>Bacillati</taxon>
        <taxon>Bacillota</taxon>
        <taxon>Clostridia</taxon>
        <taxon>Eubacteriales</taxon>
        <taxon>Oscillospiraceae</taxon>
        <taxon>Fumia</taxon>
    </lineage>
</organism>
<dbReference type="Pfam" id="PF13487">
    <property type="entry name" value="HD_5"/>
    <property type="match status" value="1"/>
</dbReference>
<dbReference type="Gene3D" id="3.30.70.270">
    <property type="match status" value="1"/>
</dbReference>
<dbReference type="SMART" id="SM00448">
    <property type="entry name" value="REC"/>
    <property type="match status" value="1"/>
</dbReference>
<protein>
    <recommendedName>
        <fullName evidence="1">Stage 0 sporulation protein A homolog</fullName>
    </recommendedName>
</protein>
<keyword evidence="8" id="KW-1185">Reference proteome</keyword>
<dbReference type="InterPro" id="IPR052020">
    <property type="entry name" value="Cyclic_di-GMP/3'3'-cGAMP_PDE"/>
</dbReference>
<dbReference type="SUPFAM" id="SSF55073">
    <property type="entry name" value="Nucleotide cyclase"/>
    <property type="match status" value="1"/>
</dbReference>
<dbReference type="InterPro" id="IPR011006">
    <property type="entry name" value="CheY-like_superfamily"/>
</dbReference>
<dbReference type="SUPFAM" id="SSF109604">
    <property type="entry name" value="HD-domain/PDEase-like"/>
    <property type="match status" value="1"/>
</dbReference>
<evidence type="ECO:0000256" key="2">
    <source>
        <dbReference type="ARBA" id="ARBA00024867"/>
    </source>
</evidence>
<dbReference type="NCBIfam" id="TIGR00254">
    <property type="entry name" value="GGDEF"/>
    <property type="match status" value="1"/>
</dbReference>
<feature type="domain" description="Response regulatory" evidence="4">
    <location>
        <begin position="11"/>
        <end position="128"/>
    </location>
</feature>
<evidence type="ECO:0000313" key="7">
    <source>
        <dbReference type="EMBL" id="MBC8560253.1"/>
    </source>
</evidence>
<feature type="domain" description="HD-GYP" evidence="6">
    <location>
        <begin position="148"/>
        <end position="356"/>
    </location>
</feature>